<accession>A0ACC1QVH7</accession>
<comment type="caution">
    <text evidence="1">The sequence shown here is derived from an EMBL/GenBank/DDBJ whole genome shotgun (WGS) entry which is preliminary data.</text>
</comment>
<sequence length="519" mass="55509">MPSAQEPELPTLSVNAERLASTLHDSCQYGADHRYGKMSTETGMARLSLDDSDKAVRDWFLRKAKSLGCRTSIDEMGNLFAIRPGKNSDKPPIMMGSHLDTQPTGGRYDGILGVLAGLEVLQVLEENNIETEGSIGVVNWTNEEGARFPKMAVSSGVWAGAIPIEEAWNLEEVTPHEGKAKTMLQELDRIGYRGEAPASYNSNPFAAHFELHIEQGPILEDEGRKIGVVQGVQAFKWFNITVHGRDSHAGTTPLYARKDSVLVAAKMIVAANSVAKAHDGLATTGIFNAEPGTVNTMAHTSTFTLDLRHTSNDVLDEMVKECRDAFHSIAEETEKGCKVDWKLLVDSPAVVFHEDCISSVQKSAEAICAQLPNASSKQLWKPMISGAGHDSCYTNLRCPTSMIFTPTREGISHNPTEYCSAEDCALGASVLLGSVLRYDKLRASRDTVNVLATTLAAVAATALRAELPATIVADVDGTVGAGSTVAGTAGKLSVAASLNTEDGEGDDSKGLGEVHDGLI</sequence>
<keyword evidence="2" id="KW-1185">Reference proteome</keyword>
<protein>
    <submittedName>
        <fullName evidence="1">Uncharacterized protein</fullName>
    </submittedName>
</protein>
<dbReference type="EMBL" id="JANAKD010000523">
    <property type="protein sequence ID" value="KAJ3493103.1"/>
    <property type="molecule type" value="Genomic_DNA"/>
</dbReference>
<name>A0ACC1QVH7_9HYPO</name>
<reference evidence="1" key="1">
    <citation type="submission" date="2022-07" db="EMBL/GenBank/DDBJ databases">
        <title>Genome Sequence of Lecanicillium saksenae.</title>
        <authorList>
            <person name="Buettner E."/>
        </authorList>
    </citation>
    <scope>NUCLEOTIDE SEQUENCE</scope>
    <source>
        <strain evidence="1">VT-O1</strain>
    </source>
</reference>
<organism evidence="1 2">
    <name type="scientific">Lecanicillium saksenae</name>
    <dbReference type="NCBI Taxonomy" id="468837"/>
    <lineage>
        <taxon>Eukaryota</taxon>
        <taxon>Fungi</taxon>
        <taxon>Dikarya</taxon>
        <taxon>Ascomycota</taxon>
        <taxon>Pezizomycotina</taxon>
        <taxon>Sordariomycetes</taxon>
        <taxon>Hypocreomycetidae</taxon>
        <taxon>Hypocreales</taxon>
        <taxon>Cordycipitaceae</taxon>
        <taxon>Lecanicillium</taxon>
    </lineage>
</organism>
<dbReference type="Proteomes" id="UP001148737">
    <property type="component" value="Unassembled WGS sequence"/>
</dbReference>
<evidence type="ECO:0000313" key="1">
    <source>
        <dbReference type="EMBL" id="KAJ3493103.1"/>
    </source>
</evidence>
<evidence type="ECO:0000313" key="2">
    <source>
        <dbReference type="Proteomes" id="UP001148737"/>
    </source>
</evidence>
<proteinExistence type="predicted"/>
<gene>
    <name evidence="1" type="ORF">NLG97_g4951</name>
</gene>